<name>A0ABP0YAE5_9ROSI</name>
<protein>
    <submittedName>
        <fullName evidence="2">Uncharacterized protein</fullName>
    </submittedName>
</protein>
<dbReference type="Proteomes" id="UP001642487">
    <property type="component" value="Chromosome 3"/>
</dbReference>
<evidence type="ECO:0000313" key="2">
    <source>
        <dbReference type="EMBL" id="CAK9317434.1"/>
    </source>
</evidence>
<keyword evidence="3" id="KW-1185">Reference proteome</keyword>
<gene>
    <name evidence="2" type="ORF">CITCOLO1_LOCUS9337</name>
</gene>
<organism evidence="2 3">
    <name type="scientific">Citrullus colocynthis</name>
    <name type="common">colocynth</name>
    <dbReference type="NCBI Taxonomy" id="252529"/>
    <lineage>
        <taxon>Eukaryota</taxon>
        <taxon>Viridiplantae</taxon>
        <taxon>Streptophyta</taxon>
        <taxon>Embryophyta</taxon>
        <taxon>Tracheophyta</taxon>
        <taxon>Spermatophyta</taxon>
        <taxon>Magnoliopsida</taxon>
        <taxon>eudicotyledons</taxon>
        <taxon>Gunneridae</taxon>
        <taxon>Pentapetalae</taxon>
        <taxon>rosids</taxon>
        <taxon>fabids</taxon>
        <taxon>Cucurbitales</taxon>
        <taxon>Cucurbitaceae</taxon>
        <taxon>Benincaseae</taxon>
        <taxon>Citrullus</taxon>
    </lineage>
</organism>
<evidence type="ECO:0000313" key="3">
    <source>
        <dbReference type="Proteomes" id="UP001642487"/>
    </source>
</evidence>
<dbReference type="EMBL" id="OZ021737">
    <property type="protein sequence ID" value="CAK9317434.1"/>
    <property type="molecule type" value="Genomic_DNA"/>
</dbReference>
<keyword evidence="1" id="KW-0472">Membrane</keyword>
<proteinExistence type="predicted"/>
<keyword evidence="1" id="KW-0812">Transmembrane</keyword>
<feature type="transmembrane region" description="Helical" evidence="1">
    <location>
        <begin position="20"/>
        <end position="46"/>
    </location>
</feature>
<sequence length="76" mass="9074">MEFYMLIAYKKEKAWRTCQIMACASLYILILIPNWKIMFSFLHIYYFGKCFEIFALEHLRISNVGGKKMMGSAWFS</sequence>
<keyword evidence="1" id="KW-1133">Transmembrane helix</keyword>
<reference evidence="2 3" key="1">
    <citation type="submission" date="2024-03" db="EMBL/GenBank/DDBJ databases">
        <authorList>
            <person name="Gkanogiannis A."/>
            <person name="Becerra Lopez-Lavalle L."/>
        </authorList>
    </citation>
    <scope>NUCLEOTIDE SEQUENCE [LARGE SCALE GENOMIC DNA]</scope>
</reference>
<evidence type="ECO:0000256" key="1">
    <source>
        <dbReference type="SAM" id="Phobius"/>
    </source>
</evidence>
<accession>A0ABP0YAE5</accession>